<keyword evidence="2" id="KW-1185">Reference proteome</keyword>
<protein>
    <submittedName>
        <fullName evidence="1">Uncharacterized protein</fullName>
    </submittedName>
</protein>
<evidence type="ECO:0000313" key="1">
    <source>
        <dbReference type="EMBL" id="KAJ8731483.1"/>
    </source>
</evidence>
<name>A0AAD7YZJ5_MYTSE</name>
<organism evidence="1 2">
    <name type="scientific">Mythimna separata</name>
    <name type="common">Oriental armyworm</name>
    <name type="synonym">Pseudaletia separata</name>
    <dbReference type="NCBI Taxonomy" id="271217"/>
    <lineage>
        <taxon>Eukaryota</taxon>
        <taxon>Metazoa</taxon>
        <taxon>Ecdysozoa</taxon>
        <taxon>Arthropoda</taxon>
        <taxon>Hexapoda</taxon>
        <taxon>Insecta</taxon>
        <taxon>Pterygota</taxon>
        <taxon>Neoptera</taxon>
        <taxon>Endopterygota</taxon>
        <taxon>Lepidoptera</taxon>
        <taxon>Glossata</taxon>
        <taxon>Ditrysia</taxon>
        <taxon>Noctuoidea</taxon>
        <taxon>Noctuidae</taxon>
        <taxon>Noctuinae</taxon>
        <taxon>Hadenini</taxon>
        <taxon>Mythimna</taxon>
    </lineage>
</organism>
<gene>
    <name evidence="1" type="ORF">PYW07_004647</name>
</gene>
<dbReference type="AlphaFoldDB" id="A0AAD7YZJ5"/>
<accession>A0AAD7YZJ5</accession>
<dbReference type="EMBL" id="JARGEI010000005">
    <property type="protein sequence ID" value="KAJ8731483.1"/>
    <property type="molecule type" value="Genomic_DNA"/>
</dbReference>
<reference evidence="1" key="1">
    <citation type="submission" date="2023-03" db="EMBL/GenBank/DDBJ databases">
        <title>Chromosome-level genomes of two armyworms, Mythimna separata and Mythimna loreyi, provide insights into the biosynthesis and reception of sex pheromones.</title>
        <authorList>
            <person name="Zhao H."/>
        </authorList>
    </citation>
    <scope>NUCLEOTIDE SEQUENCE</scope>
    <source>
        <strain evidence="1">BeijingLab</strain>
        <tissue evidence="1">Pupa</tissue>
    </source>
</reference>
<evidence type="ECO:0000313" key="2">
    <source>
        <dbReference type="Proteomes" id="UP001231518"/>
    </source>
</evidence>
<comment type="caution">
    <text evidence="1">The sequence shown here is derived from an EMBL/GenBank/DDBJ whole genome shotgun (WGS) entry which is preliminary data.</text>
</comment>
<proteinExistence type="predicted"/>
<dbReference type="Proteomes" id="UP001231518">
    <property type="component" value="Chromosome 16"/>
</dbReference>
<sequence length="112" mass="12596">MSDLAIANTFFQKKLQHLITYRSGSYSTQIDYLLVRRGRCHIGKVTNCKAIPEESLTAQHRLLVLVSRNSLRRSRISRSIHSAITAAGKRVLGSSRGGRTIDKDGVQECRLR</sequence>